<evidence type="ECO:0000259" key="5">
    <source>
        <dbReference type="PROSITE" id="PS51194"/>
    </source>
</evidence>
<dbReference type="InterPro" id="IPR042035">
    <property type="entry name" value="DEAH_win-hel_dom"/>
</dbReference>
<dbReference type="Gene3D" id="1.10.10.2130">
    <property type="entry name" value="DEAH helicase family, winged-helix domain"/>
    <property type="match status" value="1"/>
</dbReference>
<dbReference type="AlphaFoldDB" id="A0AAW2ZPF4"/>
<evidence type="ECO:0000256" key="2">
    <source>
        <dbReference type="ARBA" id="ARBA00022801"/>
    </source>
</evidence>
<dbReference type="CDD" id="cd18791">
    <property type="entry name" value="SF2_C_RHA"/>
    <property type="match status" value="1"/>
</dbReference>
<evidence type="ECO:0000313" key="6">
    <source>
        <dbReference type="EMBL" id="KAL0490566.1"/>
    </source>
</evidence>
<accession>A0AAW2ZPF4</accession>
<dbReference type="GO" id="GO:0005524">
    <property type="term" value="F:ATP binding"/>
    <property type="evidence" value="ECO:0007669"/>
    <property type="project" value="UniProtKB-KW"/>
</dbReference>
<dbReference type="EMBL" id="JAOPGA020001696">
    <property type="protein sequence ID" value="KAL0490566.1"/>
    <property type="molecule type" value="Genomic_DNA"/>
</dbReference>
<dbReference type="Gene3D" id="3.40.50.300">
    <property type="entry name" value="P-loop containing nucleotide triphosphate hydrolases"/>
    <property type="match status" value="1"/>
</dbReference>
<keyword evidence="1" id="KW-0547">Nucleotide-binding</keyword>
<dbReference type="PROSITE" id="PS51194">
    <property type="entry name" value="HELICASE_CTER"/>
    <property type="match status" value="1"/>
</dbReference>
<dbReference type="GO" id="GO:0003723">
    <property type="term" value="F:RNA binding"/>
    <property type="evidence" value="ECO:0007669"/>
    <property type="project" value="TreeGrafter"/>
</dbReference>
<dbReference type="Proteomes" id="UP001431209">
    <property type="component" value="Unassembled WGS sequence"/>
</dbReference>
<protein>
    <recommendedName>
        <fullName evidence="5">Helicase C-terminal domain-containing protein</fullName>
    </recommendedName>
</protein>
<dbReference type="SMART" id="SM00490">
    <property type="entry name" value="HELICc"/>
    <property type="match status" value="1"/>
</dbReference>
<dbReference type="Pfam" id="PF04408">
    <property type="entry name" value="WHD_HA2"/>
    <property type="match status" value="1"/>
</dbReference>
<evidence type="ECO:0000256" key="1">
    <source>
        <dbReference type="ARBA" id="ARBA00022741"/>
    </source>
</evidence>
<keyword evidence="7" id="KW-1185">Reference proteome</keyword>
<evidence type="ECO:0000313" key="7">
    <source>
        <dbReference type="Proteomes" id="UP001431209"/>
    </source>
</evidence>
<evidence type="ECO:0000256" key="4">
    <source>
        <dbReference type="ARBA" id="ARBA00022840"/>
    </source>
</evidence>
<feature type="domain" description="Helicase C-terminal" evidence="5">
    <location>
        <begin position="1"/>
        <end position="123"/>
    </location>
</feature>
<keyword evidence="3" id="KW-0347">Helicase</keyword>
<sequence length="227" mass="25652">MLPPSEQLKVFQPSPNPQTRLVIVATNVAETSLTIPGVRYVVDSGRIKDKTFDKLTNISKFQIGWTSKASSDQRAGRAGRTGPGHCYRLYSSAVFDQQFEKYNQPDILRTPIEGVVLQMKDLGIGNVIKFPFPTPPDRTSLLVAERNLTHIGALDLISDGNAQDSNCKITQLGREMNQFPLNPRYAKIDFIGRREWKCNLVPRDYRGERINRKTIIHSRSLHESNSK</sequence>
<evidence type="ECO:0000256" key="3">
    <source>
        <dbReference type="ARBA" id="ARBA00022806"/>
    </source>
</evidence>
<dbReference type="GO" id="GO:0004386">
    <property type="term" value="F:helicase activity"/>
    <property type="evidence" value="ECO:0007669"/>
    <property type="project" value="UniProtKB-KW"/>
</dbReference>
<dbReference type="InterPro" id="IPR001650">
    <property type="entry name" value="Helicase_C-like"/>
</dbReference>
<gene>
    <name evidence="6" type="ORF">AKO1_003043</name>
</gene>
<dbReference type="PANTHER" id="PTHR18934:SF99">
    <property type="entry name" value="ATP-DEPENDENT RNA HELICASE DHX37-RELATED"/>
    <property type="match status" value="1"/>
</dbReference>
<proteinExistence type="predicted"/>
<keyword evidence="2" id="KW-0378">Hydrolase</keyword>
<name>A0AAW2ZPF4_9EUKA</name>
<dbReference type="GO" id="GO:0005730">
    <property type="term" value="C:nucleolus"/>
    <property type="evidence" value="ECO:0007669"/>
    <property type="project" value="TreeGrafter"/>
</dbReference>
<dbReference type="InterPro" id="IPR048333">
    <property type="entry name" value="HA2_WH"/>
</dbReference>
<comment type="caution">
    <text evidence="6">The sequence shown here is derived from an EMBL/GenBank/DDBJ whole genome shotgun (WGS) entry which is preliminary data.</text>
</comment>
<dbReference type="Pfam" id="PF00271">
    <property type="entry name" value="Helicase_C"/>
    <property type="match status" value="1"/>
</dbReference>
<keyword evidence="4" id="KW-0067">ATP-binding</keyword>
<reference evidence="6 7" key="1">
    <citation type="submission" date="2024-03" db="EMBL/GenBank/DDBJ databases">
        <title>The Acrasis kona genome and developmental transcriptomes reveal deep origins of eukaryotic multicellular pathways.</title>
        <authorList>
            <person name="Sheikh S."/>
            <person name="Fu C.-J."/>
            <person name="Brown M.W."/>
            <person name="Baldauf S.L."/>
        </authorList>
    </citation>
    <scope>NUCLEOTIDE SEQUENCE [LARGE SCALE GENOMIC DNA]</scope>
    <source>
        <strain evidence="6 7">ATCC MYA-3509</strain>
    </source>
</reference>
<dbReference type="SUPFAM" id="SSF52540">
    <property type="entry name" value="P-loop containing nucleoside triphosphate hydrolases"/>
    <property type="match status" value="1"/>
</dbReference>
<dbReference type="InterPro" id="IPR027417">
    <property type="entry name" value="P-loop_NTPase"/>
</dbReference>
<dbReference type="PANTHER" id="PTHR18934">
    <property type="entry name" value="ATP-DEPENDENT RNA HELICASE"/>
    <property type="match status" value="1"/>
</dbReference>
<dbReference type="GO" id="GO:0000462">
    <property type="term" value="P:maturation of SSU-rRNA from tricistronic rRNA transcript (SSU-rRNA, 5.8S rRNA, LSU-rRNA)"/>
    <property type="evidence" value="ECO:0007669"/>
    <property type="project" value="TreeGrafter"/>
</dbReference>
<dbReference type="GO" id="GO:0016787">
    <property type="term" value="F:hydrolase activity"/>
    <property type="evidence" value="ECO:0007669"/>
    <property type="project" value="UniProtKB-KW"/>
</dbReference>
<organism evidence="6 7">
    <name type="scientific">Acrasis kona</name>
    <dbReference type="NCBI Taxonomy" id="1008807"/>
    <lineage>
        <taxon>Eukaryota</taxon>
        <taxon>Discoba</taxon>
        <taxon>Heterolobosea</taxon>
        <taxon>Tetramitia</taxon>
        <taxon>Eutetramitia</taxon>
        <taxon>Acrasidae</taxon>
        <taxon>Acrasis</taxon>
    </lineage>
</organism>